<accession>A0AAE9XRP0</accession>
<evidence type="ECO:0000313" key="4">
    <source>
        <dbReference type="Proteomes" id="UP001217500"/>
    </source>
</evidence>
<evidence type="ECO:0000313" key="3">
    <source>
        <dbReference type="EMBL" id="WCL52685.1"/>
    </source>
</evidence>
<dbReference type="InterPro" id="IPR051457">
    <property type="entry name" value="2-oxoacid:Fd_oxidoreductase"/>
</dbReference>
<feature type="domain" description="4Fe-4S ferredoxin-type" evidence="2">
    <location>
        <begin position="624"/>
        <end position="656"/>
    </location>
</feature>
<dbReference type="InterPro" id="IPR002880">
    <property type="entry name" value="Pyrv_Fd/Flavodoxin_OxRdtase_N"/>
</dbReference>
<dbReference type="Gene3D" id="3.40.920.10">
    <property type="entry name" value="Pyruvate-ferredoxin oxidoreductase, PFOR, domain III"/>
    <property type="match status" value="1"/>
</dbReference>
<dbReference type="Pfam" id="PF20169">
    <property type="entry name" value="DUF6537"/>
    <property type="match status" value="1"/>
</dbReference>
<dbReference type="CDD" id="cd07034">
    <property type="entry name" value="TPP_PYR_PFOR_IOR-alpha_like"/>
    <property type="match status" value="1"/>
</dbReference>
<dbReference type="SUPFAM" id="SSF52922">
    <property type="entry name" value="TK C-terminal domain-like"/>
    <property type="match status" value="1"/>
</dbReference>
<dbReference type="PANTHER" id="PTHR48084">
    <property type="entry name" value="2-OXOGLUTARATE OXIDOREDUCTASE SUBUNIT KORB-RELATED"/>
    <property type="match status" value="1"/>
</dbReference>
<dbReference type="SUPFAM" id="SSF52518">
    <property type="entry name" value="Thiamin diphosphate-binding fold (THDP-binding)"/>
    <property type="match status" value="2"/>
</dbReference>
<organism evidence="3 4">
    <name type="scientific">Gimibacter soli</name>
    <dbReference type="NCBI Taxonomy" id="3024400"/>
    <lineage>
        <taxon>Bacteria</taxon>
        <taxon>Pseudomonadati</taxon>
        <taxon>Pseudomonadota</taxon>
        <taxon>Alphaproteobacteria</taxon>
        <taxon>Kordiimonadales</taxon>
        <taxon>Temperatibacteraceae</taxon>
        <taxon>Gimibacter</taxon>
    </lineage>
</organism>
<dbReference type="RefSeq" id="WP_289502017.1">
    <property type="nucleotide sequence ID" value="NZ_CP116805.1"/>
</dbReference>
<dbReference type="SUPFAM" id="SSF53323">
    <property type="entry name" value="Pyruvate-ferredoxin oxidoreductase, PFOR, domain III"/>
    <property type="match status" value="1"/>
</dbReference>
<dbReference type="KEGG" id="gso:PH603_09055"/>
<proteinExistence type="predicted"/>
<dbReference type="AlphaFoldDB" id="A0AAE9XRP0"/>
<dbReference type="InterPro" id="IPR002869">
    <property type="entry name" value="Pyrv_flavodox_OxRed_cen"/>
</dbReference>
<dbReference type="InterPro" id="IPR046667">
    <property type="entry name" value="DUF6537"/>
</dbReference>
<dbReference type="GO" id="GO:0016903">
    <property type="term" value="F:oxidoreductase activity, acting on the aldehyde or oxo group of donors"/>
    <property type="evidence" value="ECO:0007669"/>
    <property type="project" value="InterPro"/>
</dbReference>
<dbReference type="NCBIfam" id="NF009589">
    <property type="entry name" value="PRK13030.1"/>
    <property type="match status" value="1"/>
</dbReference>
<dbReference type="InterPro" id="IPR017896">
    <property type="entry name" value="4Fe4S_Fe-S-bd"/>
</dbReference>
<dbReference type="InterPro" id="IPR029061">
    <property type="entry name" value="THDP-binding"/>
</dbReference>
<dbReference type="InterPro" id="IPR019752">
    <property type="entry name" value="Pyrv/ketoisovalerate_OxRed_cat"/>
</dbReference>
<evidence type="ECO:0000256" key="1">
    <source>
        <dbReference type="ARBA" id="ARBA00023002"/>
    </source>
</evidence>
<dbReference type="InterPro" id="IPR009014">
    <property type="entry name" value="Transketo_C/PFOR_II"/>
</dbReference>
<dbReference type="NCBIfam" id="NF009588">
    <property type="entry name" value="PRK13029.1"/>
    <property type="match status" value="1"/>
</dbReference>
<protein>
    <submittedName>
        <fullName evidence="3">Indolepyruvate ferredoxin oxidoreductase family protein</fullName>
    </submittedName>
</protein>
<evidence type="ECO:0000259" key="2">
    <source>
        <dbReference type="PROSITE" id="PS51379"/>
    </source>
</evidence>
<dbReference type="PROSITE" id="PS51379">
    <property type="entry name" value="4FE4S_FER_2"/>
    <property type="match status" value="1"/>
</dbReference>
<dbReference type="Gene3D" id="3.40.50.970">
    <property type="match status" value="1"/>
</dbReference>
<dbReference type="PANTHER" id="PTHR48084:SF3">
    <property type="entry name" value="SUBUNIT OF PYRUVATE:FLAVODOXIN OXIDOREDUCTASE"/>
    <property type="match status" value="1"/>
</dbReference>
<name>A0AAE9XRP0_9PROT</name>
<keyword evidence="1" id="KW-0560">Oxidoreductase</keyword>
<sequence>MTDKVTLADKYVRRDGRVYMNGVQALVRLPLVQRWRDTEAGLNTAGFISGYRGSPLGGYDQELMRAEKYLKPENIEFVPGINEDLGATAVWGTQLIDLHEEHKMYDGVFGIWYGKGPGLDRSMDVVKHGNAAGTTPHGGVLCIGGDDHGAKSSTIPHQVDHNFMAAFMPELYPASISEFVEYGLLGIAMSRYTGTWVGFKANAEVVESSGTVDLVGERRSIILPTDFEMPEGGLNIRWPDVWRDQDFRLQRYKGFAAHAFARANGIDRVIWDSPKPKFGIITSGKSYQDVRQALYELGIDEEVAKEIGLKLYKVGMPWPLEPEGVRHFCEGLEEVLVVEEKREMIEHQLRWQLYNWKESVRPLVVGKHDEKDNWLLPPENELDVGIIAHVIAARMSRLYKNKDIEAKLDYFTERRRASEGYTPEIKRTPYFCSGCPHNSSTKVPEGSRATAGIGCHIMAINMERRNETFTHMGGEGVPWVGMAPFTKEKHIFANLGDGTYNHSGSLAIRQAVAAGVNITYKILFNDAVAMTGGQEVEGGLTVPQIAYQLKSEHVGRVVIASEKPGDYALVKLPEGVEVHDRSMLMRLQEELRETPGVTAIIYDQTCAAEKRRRRKRGLMEDPDRRVFINDAVCEGCGDCSVQSNCVSVEPLETEFGRKRVINQSSCNKDFSCVKGFCPSFVSVHGGKPRKSKAGVGELDTLGLPALPEPKLPDFDPEFDDYNILVTGIGGTGVLTVGAILGMAAHLDGKASSVLDMTGLAQKGGSVLSHVRIAADSDKLRSPRIVTGRTHTLLACDSIVAASKDATGVLRADRSAAVINSHLTPIADFVRNKDIDFKQAAVQKQLDEVTREDKRFRVPAQEIAAALMGDSIATNTFVLGYAWQKGLIPLSYEAIEGAIRLNKVGVEGNLRTFFWGRMAAHDIDAVLKVLKGTTLDKAKLPETVDEIIASRVKHLTAYQNAAYADRYTALVEKVRAAEAKAGGKDEKLTRAVALNYAKVLAYKDEYEVARLYSAPEFMEKLNTQFDGKMRLSVHLAPPLLPGQDVATGRPKKREFGPWIFTAFRLLAKLKGLRGTPLDLVGYTAERKMERALIAEYEATLTELLGALTADKLALATEIANVPDMIRGFGPVKEENARAAAQAKTALLAKWRGEPAPQMASAAE</sequence>
<dbReference type="EMBL" id="CP116805">
    <property type="protein sequence ID" value="WCL52685.1"/>
    <property type="molecule type" value="Genomic_DNA"/>
</dbReference>
<keyword evidence="4" id="KW-1185">Reference proteome</keyword>
<dbReference type="Pfam" id="PF01558">
    <property type="entry name" value="POR"/>
    <property type="match status" value="1"/>
</dbReference>
<gene>
    <name evidence="3" type="ORF">PH603_09055</name>
</gene>
<dbReference type="Proteomes" id="UP001217500">
    <property type="component" value="Chromosome"/>
</dbReference>
<reference evidence="3" key="1">
    <citation type="submission" date="2023-01" db="EMBL/GenBank/DDBJ databases">
        <title>The genome sequence of Kordiimonadaceae bacterium 6D33.</title>
        <authorList>
            <person name="Liu Y."/>
        </authorList>
    </citation>
    <scope>NUCLEOTIDE SEQUENCE</scope>
    <source>
        <strain evidence="3">6D33</strain>
    </source>
</reference>